<protein>
    <submittedName>
        <fullName evidence="2">Unannotated protein</fullName>
    </submittedName>
</protein>
<sequence length="293" mass="31855">MQYDKIAGAPISWGVCEVSGWGHQMSPERVLREMASLGLKATEFGPLGFLPIEAEARAKVLQELKMHATGGFFPVLLHDASHDPLHAVQTELESYVATGATTLVLAADSGKVGYDEKRDELSEDQWATVFKNLNAISALASSVGVTAVLHPHVGTIIETNDDIVRVVNGSDVAFCLDTGHMVIGGADPVWFSEAHSKRVAHSHLKDVDLVWAKKVQDGEITYYDAVVQGMYRPLGKGDVDIRAIVRNLLLAGYQGWFVLEQDNVIDSEPEEGSGPFEDAKTSVEFLRSVIAEL</sequence>
<evidence type="ECO:0000313" key="3">
    <source>
        <dbReference type="EMBL" id="CAB4610081.1"/>
    </source>
</evidence>
<dbReference type="EMBL" id="CAEZSN010000015">
    <property type="protein sequence ID" value="CAB4535835.1"/>
    <property type="molecule type" value="Genomic_DNA"/>
</dbReference>
<gene>
    <name evidence="2" type="ORF">UFOPK1433_00216</name>
    <name evidence="3" type="ORF">UFOPK1843_00767</name>
</gene>
<dbReference type="EMBL" id="CAEZUR010000054">
    <property type="protein sequence ID" value="CAB4610081.1"/>
    <property type="molecule type" value="Genomic_DNA"/>
</dbReference>
<dbReference type="InterPro" id="IPR050312">
    <property type="entry name" value="IolE/XylAMocC-like"/>
</dbReference>
<name>A0A6J6BAE5_9ZZZZ</name>
<dbReference type="SUPFAM" id="SSF51658">
    <property type="entry name" value="Xylose isomerase-like"/>
    <property type="match status" value="1"/>
</dbReference>
<proteinExistence type="predicted"/>
<dbReference type="Gene3D" id="3.20.20.150">
    <property type="entry name" value="Divalent-metal-dependent TIM barrel enzymes"/>
    <property type="match status" value="1"/>
</dbReference>
<dbReference type="AlphaFoldDB" id="A0A6J6BAE5"/>
<dbReference type="Pfam" id="PF01261">
    <property type="entry name" value="AP_endonuc_2"/>
    <property type="match status" value="1"/>
</dbReference>
<feature type="domain" description="Xylose isomerase-like TIM barrel" evidence="1">
    <location>
        <begin position="32"/>
        <end position="288"/>
    </location>
</feature>
<dbReference type="InterPro" id="IPR036237">
    <property type="entry name" value="Xyl_isomerase-like_sf"/>
</dbReference>
<accession>A0A6J6BAE5</accession>
<dbReference type="PANTHER" id="PTHR12110:SF41">
    <property type="entry name" value="INOSOSE DEHYDRATASE"/>
    <property type="match status" value="1"/>
</dbReference>
<dbReference type="PANTHER" id="PTHR12110">
    <property type="entry name" value="HYDROXYPYRUVATE ISOMERASE"/>
    <property type="match status" value="1"/>
</dbReference>
<dbReference type="InterPro" id="IPR013022">
    <property type="entry name" value="Xyl_isomerase-like_TIM-brl"/>
</dbReference>
<evidence type="ECO:0000313" key="2">
    <source>
        <dbReference type="EMBL" id="CAB4535835.1"/>
    </source>
</evidence>
<evidence type="ECO:0000259" key="1">
    <source>
        <dbReference type="Pfam" id="PF01261"/>
    </source>
</evidence>
<reference evidence="2" key="1">
    <citation type="submission" date="2020-05" db="EMBL/GenBank/DDBJ databases">
        <authorList>
            <person name="Chiriac C."/>
            <person name="Salcher M."/>
            <person name="Ghai R."/>
            <person name="Kavagutti S V."/>
        </authorList>
    </citation>
    <scope>NUCLEOTIDE SEQUENCE</scope>
</reference>
<organism evidence="2">
    <name type="scientific">freshwater metagenome</name>
    <dbReference type="NCBI Taxonomy" id="449393"/>
    <lineage>
        <taxon>unclassified sequences</taxon>
        <taxon>metagenomes</taxon>
        <taxon>ecological metagenomes</taxon>
    </lineage>
</organism>